<accession>A0A137PA83</accession>
<proteinExistence type="inferred from homology"/>
<evidence type="ECO:0008006" key="6">
    <source>
        <dbReference type="Google" id="ProtNLM"/>
    </source>
</evidence>
<name>A0A137PA83_CONC2</name>
<dbReference type="EMBL" id="KQ964464">
    <property type="protein sequence ID" value="KXN71916.1"/>
    <property type="molecule type" value="Genomic_DNA"/>
</dbReference>
<evidence type="ECO:0000256" key="3">
    <source>
        <dbReference type="SAM" id="SignalP"/>
    </source>
</evidence>
<dbReference type="AlphaFoldDB" id="A0A137PA83"/>
<feature type="compositionally biased region" description="Low complexity" evidence="2">
    <location>
        <begin position="61"/>
        <end position="78"/>
    </location>
</feature>
<protein>
    <recommendedName>
        <fullName evidence="6">SUN-domain-containing protein</fullName>
    </recommendedName>
</protein>
<sequence length="347" mass="36682">MTRFINIIALSLLSLASIEAGKCKPKHTQAQAEPELSAPKLVPQKLVAKPQALPTSAYSVAPAPTTTVAPPAPATTTSQGYQVKPTGNPEIINTNGCNLPSDPNIVPITPGSLNKGWAMSPDQACKPGTWCPYACKPGMYSAQWSPDAKCPTGSGCNTMDGGLYCDANGQLSKPKPDTPYCVNGLQNAFIQNQLSGSVGVCQTVYPGNEAMLIPTVANAGSSQVILTTPQNYWLGTSAHYYVNFPGTDANDCIWGSSDKPVGNWAPMVVGANQGYENNSFIMANVNPEYVKQGFNTNSSFKHFKITLQCQGNGCNNDGCFVTSKDTDKMCVTTVPPGAKINFVLTAL</sequence>
<dbReference type="InterPro" id="IPR053088">
    <property type="entry name" value="Beta-glucosidase/SUN-like"/>
</dbReference>
<gene>
    <name evidence="4" type="ORF">CONCODRAFT_78082</name>
</gene>
<evidence type="ECO:0000256" key="2">
    <source>
        <dbReference type="SAM" id="MobiDB-lite"/>
    </source>
</evidence>
<comment type="similarity">
    <text evidence="1">Belongs to the SUN family.</text>
</comment>
<dbReference type="OrthoDB" id="5554151at2759"/>
<keyword evidence="5" id="KW-1185">Reference proteome</keyword>
<evidence type="ECO:0000313" key="4">
    <source>
        <dbReference type="EMBL" id="KXN71916.1"/>
    </source>
</evidence>
<feature type="chain" id="PRO_5007294687" description="SUN-domain-containing protein" evidence="3">
    <location>
        <begin position="21"/>
        <end position="347"/>
    </location>
</feature>
<reference evidence="4 5" key="1">
    <citation type="journal article" date="2015" name="Genome Biol. Evol.">
        <title>Phylogenomic analyses indicate that early fungi evolved digesting cell walls of algal ancestors of land plants.</title>
        <authorList>
            <person name="Chang Y."/>
            <person name="Wang S."/>
            <person name="Sekimoto S."/>
            <person name="Aerts A.L."/>
            <person name="Choi C."/>
            <person name="Clum A."/>
            <person name="LaButti K.M."/>
            <person name="Lindquist E.A."/>
            <person name="Yee Ngan C."/>
            <person name="Ohm R.A."/>
            <person name="Salamov A.A."/>
            <person name="Grigoriev I.V."/>
            <person name="Spatafora J.W."/>
            <person name="Berbee M.L."/>
        </authorList>
    </citation>
    <scope>NUCLEOTIDE SEQUENCE [LARGE SCALE GENOMIC DNA]</scope>
    <source>
        <strain evidence="4 5">NRRL 28638</strain>
    </source>
</reference>
<dbReference type="PANTHER" id="PTHR31654:SF0">
    <property type="entry name" value="SECRETED BETA-GLUCOSIDASE ADG3-RELATED"/>
    <property type="match status" value="1"/>
</dbReference>
<dbReference type="PANTHER" id="PTHR31654">
    <property type="entry name" value="SECRETED BETA-GLUCOSIDASE ADG3-RELATED"/>
    <property type="match status" value="1"/>
</dbReference>
<dbReference type="Pfam" id="PF03856">
    <property type="entry name" value="SUN"/>
    <property type="match status" value="1"/>
</dbReference>
<dbReference type="STRING" id="796925.A0A137PA83"/>
<organism evidence="4 5">
    <name type="scientific">Conidiobolus coronatus (strain ATCC 28846 / CBS 209.66 / NRRL 28638)</name>
    <name type="common">Delacroixia coronata</name>
    <dbReference type="NCBI Taxonomy" id="796925"/>
    <lineage>
        <taxon>Eukaryota</taxon>
        <taxon>Fungi</taxon>
        <taxon>Fungi incertae sedis</taxon>
        <taxon>Zoopagomycota</taxon>
        <taxon>Entomophthoromycotina</taxon>
        <taxon>Entomophthoromycetes</taxon>
        <taxon>Entomophthorales</taxon>
        <taxon>Ancylistaceae</taxon>
        <taxon>Conidiobolus</taxon>
    </lineage>
</organism>
<keyword evidence="3" id="KW-0732">Signal</keyword>
<evidence type="ECO:0000313" key="5">
    <source>
        <dbReference type="Proteomes" id="UP000070444"/>
    </source>
</evidence>
<dbReference type="InterPro" id="IPR005556">
    <property type="entry name" value="SUN"/>
</dbReference>
<feature type="signal peptide" evidence="3">
    <location>
        <begin position="1"/>
        <end position="20"/>
    </location>
</feature>
<dbReference type="Proteomes" id="UP000070444">
    <property type="component" value="Unassembled WGS sequence"/>
</dbReference>
<evidence type="ECO:0000256" key="1">
    <source>
        <dbReference type="ARBA" id="ARBA00010579"/>
    </source>
</evidence>
<feature type="region of interest" description="Disordered" evidence="2">
    <location>
        <begin position="61"/>
        <end position="87"/>
    </location>
</feature>